<evidence type="ECO:0000256" key="2">
    <source>
        <dbReference type="ARBA" id="ARBA00023445"/>
    </source>
</evidence>
<dbReference type="OrthoDB" id="2735536at2759"/>
<dbReference type="PANTHER" id="PTHR10366">
    <property type="entry name" value="NAD DEPENDENT EPIMERASE/DEHYDRATASE"/>
    <property type="match status" value="1"/>
</dbReference>
<dbReference type="STRING" id="1353009.A0A1Y2J350"/>
<feature type="domain" description="NAD-dependent epimerase/dehydratase" evidence="3">
    <location>
        <begin position="9"/>
        <end position="267"/>
    </location>
</feature>
<evidence type="ECO:0000256" key="1">
    <source>
        <dbReference type="ARBA" id="ARBA00023002"/>
    </source>
</evidence>
<dbReference type="InterPro" id="IPR050425">
    <property type="entry name" value="NAD(P)_dehydrat-like"/>
</dbReference>
<dbReference type="SUPFAM" id="SSF51735">
    <property type="entry name" value="NAD(P)-binding Rossmann-fold domains"/>
    <property type="match status" value="1"/>
</dbReference>
<sequence length="341" mass="37549">MPAISTGKVLVTGANGFIAAWAVKAFLGAGFAVRGTVRSNAKAEHLTDIFRSYGETFEYTVVSDMTKEGAFDEALRGIDAIVHTASPVNFAAEDPAEVIDPTVNGTLSLLCSAAASPAIKRIVMLSSGGAVITRNSPEPRVYDETCWNDADVREVEEKGRDAHPFAKYMASKVLAERRAWQFYEENKAKLSWELVTVTPPWVFGPILHEVGKDSESLTGSNRMLWEAIFNGAYGVPAHSVCWVDIRDLGQALVLSVTKPEAGGQRFVVSAGTFTWEDFAKAAYEITKKAKAPPESYDPAKVMHMVMYDTTKSKEVLGLEYRYGFEETTRDVLKDWEVRGWL</sequence>
<evidence type="ECO:0000313" key="4">
    <source>
        <dbReference type="EMBL" id="OSD07840.1"/>
    </source>
</evidence>
<dbReference type="Pfam" id="PF01370">
    <property type="entry name" value="Epimerase"/>
    <property type="match status" value="1"/>
</dbReference>
<dbReference type="EMBL" id="KZ084087">
    <property type="protein sequence ID" value="OSD07840.1"/>
    <property type="molecule type" value="Genomic_DNA"/>
</dbReference>
<evidence type="ECO:0000259" key="3">
    <source>
        <dbReference type="Pfam" id="PF01370"/>
    </source>
</evidence>
<keyword evidence="1" id="KW-0560">Oxidoreductase</keyword>
<dbReference type="Proteomes" id="UP000193067">
    <property type="component" value="Unassembled WGS sequence"/>
</dbReference>
<gene>
    <name evidence="4" type="ORF">PYCCODRAFT_1421724</name>
</gene>
<proteinExistence type="inferred from homology"/>
<dbReference type="InterPro" id="IPR001509">
    <property type="entry name" value="Epimerase_deHydtase"/>
</dbReference>
<dbReference type="InterPro" id="IPR036291">
    <property type="entry name" value="NAD(P)-bd_dom_sf"/>
</dbReference>
<reference evidence="4 5" key="1">
    <citation type="journal article" date="2015" name="Biotechnol. Biofuels">
        <title>Enhanced degradation of softwood versus hardwood by the white-rot fungus Pycnoporus coccineus.</title>
        <authorList>
            <person name="Couturier M."/>
            <person name="Navarro D."/>
            <person name="Chevret D."/>
            <person name="Henrissat B."/>
            <person name="Piumi F."/>
            <person name="Ruiz-Duenas F.J."/>
            <person name="Martinez A.T."/>
            <person name="Grigoriev I.V."/>
            <person name="Riley R."/>
            <person name="Lipzen A."/>
            <person name="Berrin J.G."/>
            <person name="Master E.R."/>
            <person name="Rosso M.N."/>
        </authorList>
    </citation>
    <scope>NUCLEOTIDE SEQUENCE [LARGE SCALE GENOMIC DNA]</scope>
    <source>
        <strain evidence="4 5">BRFM310</strain>
    </source>
</reference>
<dbReference type="PANTHER" id="PTHR10366:SF564">
    <property type="entry name" value="STEROL-4-ALPHA-CARBOXYLATE 3-DEHYDROGENASE, DECARBOXYLATING"/>
    <property type="match status" value="1"/>
</dbReference>
<dbReference type="GO" id="GO:0016616">
    <property type="term" value="F:oxidoreductase activity, acting on the CH-OH group of donors, NAD or NADP as acceptor"/>
    <property type="evidence" value="ECO:0007669"/>
    <property type="project" value="TreeGrafter"/>
</dbReference>
<keyword evidence="5" id="KW-1185">Reference proteome</keyword>
<evidence type="ECO:0000313" key="5">
    <source>
        <dbReference type="Proteomes" id="UP000193067"/>
    </source>
</evidence>
<dbReference type="AlphaFoldDB" id="A0A1Y2J350"/>
<comment type="similarity">
    <text evidence="2">Belongs to the NAD(P)-dependent epimerase/dehydratase family. Dihydroflavonol-4-reductase subfamily.</text>
</comment>
<name>A0A1Y2J350_TRAC3</name>
<accession>A0A1Y2J350</accession>
<protein>
    <submittedName>
        <fullName evidence="4">NAD-P-binding protein</fullName>
    </submittedName>
</protein>
<dbReference type="Gene3D" id="3.40.50.720">
    <property type="entry name" value="NAD(P)-binding Rossmann-like Domain"/>
    <property type="match status" value="1"/>
</dbReference>
<organism evidence="4 5">
    <name type="scientific">Trametes coccinea (strain BRFM310)</name>
    <name type="common">Pycnoporus coccineus</name>
    <dbReference type="NCBI Taxonomy" id="1353009"/>
    <lineage>
        <taxon>Eukaryota</taxon>
        <taxon>Fungi</taxon>
        <taxon>Dikarya</taxon>
        <taxon>Basidiomycota</taxon>
        <taxon>Agaricomycotina</taxon>
        <taxon>Agaricomycetes</taxon>
        <taxon>Polyporales</taxon>
        <taxon>Polyporaceae</taxon>
        <taxon>Trametes</taxon>
    </lineage>
</organism>